<organism evidence="1">
    <name type="scientific">Vannella robusta</name>
    <dbReference type="NCBI Taxonomy" id="1487602"/>
    <lineage>
        <taxon>Eukaryota</taxon>
        <taxon>Amoebozoa</taxon>
        <taxon>Discosea</taxon>
        <taxon>Flabellinia</taxon>
        <taxon>Vannellidae</taxon>
        <taxon>Vannella</taxon>
    </lineage>
</organism>
<gene>
    <name evidence="1" type="ORF">VSP0166_LOCUS17702</name>
</gene>
<name>A0A7S4IVN3_9EUKA</name>
<proteinExistence type="predicted"/>
<sequence length="104" mass="12119">MMLNANGDDQCYLLQAKDGDKYQFMNPENKEQKVALDNDGHPEKQIVEEHTYFTLVPQGRENVVSLRNTVFDFFVAFDNHGNWVHCKDSDDSENGKFELTRFDQ</sequence>
<protein>
    <submittedName>
        <fullName evidence="1">Uncharacterized protein</fullName>
    </submittedName>
</protein>
<dbReference type="AlphaFoldDB" id="A0A7S4IVN3"/>
<evidence type="ECO:0000313" key="1">
    <source>
        <dbReference type="EMBL" id="CAE2241210.1"/>
    </source>
</evidence>
<dbReference type="EMBL" id="HBKP01025456">
    <property type="protein sequence ID" value="CAE2241210.1"/>
    <property type="molecule type" value="Transcribed_RNA"/>
</dbReference>
<accession>A0A7S4IVN3</accession>
<reference evidence="1" key="1">
    <citation type="submission" date="2021-01" db="EMBL/GenBank/DDBJ databases">
        <authorList>
            <person name="Corre E."/>
            <person name="Pelletier E."/>
            <person name="Niang G."/>
            <person name="Scheremetjew M."/>
            <person name="Finn R."/>
            <person name="Kale V."/>
            <person name="Holt S."/>
            <person name="Cochrane G."/>
            <person name="Meng A."/>
            <person name="Brown T."/>
            <person name="Cohen L."/>
        </authorList>
    </citation>
    <scope>NUCLEOTIDE SEQUENCE</scope>
    <source>
        <strain evidence="1">DIVA3 518/3/11/1/6</strain>
    </source>
</reference>